<dbReference type="InterPro" id="IPR005312">
    <property type="entry name" value="DUF1759"/>
</dbReference>
<sequence>MNELAHVDNGPTLSTKSRIPTIELPQFSGSFSDWVGFRDLFKSVVNDRTDISSVEKFTYLKESLQGKALALITSVPFCDAHYDSAWKELCEHYGNPRILGFDYLDKILEFPVASSGSLSAMQLFVNMFSEIHTALSTSNVPDLGEFILFRLAARIFDAETLALFKETLNDEPFPSVTQILSFVTKRIKVLQTLFGPNLKASVSRKSTHTARVVMPISFGNAHPEKCKGERVTQLLC</sequence>
<organism evidence="1 2">
    <name type="scientific">Ladona fulva</name>
    <name type="common">Scarce chaser dragonfly</name>
    <name type="synonym">Libellula fulva</name>
    <dbReference type="NCBI Taxonomy" id="123851"/>
    <lineage>
        <taxon>Eukaryota</taxon>
        <taxon>Metazoa</taxon>
        <taxon>Ecdysozoa</taxon>
        <taxon>Arthropoda</taxon>
        <taxon>Hexapoda</taxon>
        <taxon>Insecta</taxon>
        <taxon>Pterygota</taxon>
        <taxon>Palaeoptera</taxon>
        <taxon>Odonata</taxon>
        <taxon>Epiprocta</taxon>
        <taxon>Anisoptera</taxon>
        <taxon>Libelluloidea</taxon>
        <taxon>Libellulidae</taxon>
        <taxon>Ladona</taxon>
    </lineage>
</organism>
<proteinExistence type="predicted"/>
<accession>A0A8K0PA85</accession>
<name>A0A8K0PA85_LADFU</name>
<reference evidence="1" key="1">
    <citation type="submission" date="2013-04" db="EMBL/GenBank/DDBJ databases">
        <authorList>
            <person name="Qu J."/>
            <person name="Murali S.C."/>
            <person name="Bandaranaike D."/>
            <person name="Bellair M."/>
            <person name="Blankenburg K."/>
            <person name="Chao H."/>
            <person name="Dinh H."/>
            <person name="Doddapaneni H."/>
            <person name="Downs B."/>
            <person name="Dugan-Rocha S."/>
            <person name="Elkadiri S."/>
            <person name="Gnanaolivu R.D."/>
            <person name="Hernandez B."/>
            <person name="Javaid M."/>
            <person name="Jayaseelan J.C."/>
            <person name="Lee S."/>
            <person name="Li M."/>
            <person name="Ming W."/>
            <person name="Munidasa M."/>
            <person name="Muniz J."/>
            <person name="Nguyen L."/>
            <person name="Ongeri F."/>
            <person name="Osuji N."/>
            <person name="Pu L.-L."/>
            <person name="Puazo M."/>
            <person name="Qu C."/>
            <person name="Quiroz J."/>
            <person name="Raj R."/>
            <person name="Weissenberger G."/>
            <person name="Xin Y."/>
            <person name="Zou X."/>
            <person name="Han Y."/>
            <person name="Richards S."/>
            <person name="Worley K."/>
            <person name="Muzny D."/>
            <person name="Gibbs R."/>
        </authorList>
    </citation>
    <scope>NUCLEOTIDE SEQUENCE</scope>
    <source>
        <strain evidence="1">Sampled in the wild</strain>
    </source>
</reference>
<reference evidence="1" key="2">
    <citation type="submission" date="2017-10" db="EMBL/GenBank/DDBJ databases">
        <title>Ladona fulva Genome sequencing and assembly.</title>
        <authorList>
            <person name="Murali S."/>
            <person name="Richards S."/>
            <person name="Bandaranaike D."/>
            <person name="Bellair M."/>
            <person name="Blankenburg K."/>
            <person name="Chao H."/>
            <person name="Dinh H."/>
            <person name="Doddapaneni H."/>
            <person name="Dugan-Rocha S."/>
            <person name="Elkadiri S."/>
            <person name="Gnanaolivu R."/>
            <person name="Hernandez B."/>
            <person name="Skinner E."/>
            <person name="Javaid M."/>
            <person name="Lee S."/>
            <person name="Li M."/>
            <person name="Ming W."/>
            <person name="Munidasa M."/>
            <person name="Muniz J."/>
            <person name="Nguyen L."/>
            <person name="Hughes D."/>
            <person name="Osuji N."/>
            <person name="Pu L.-L."/>
            <person name="Puazo M."/>
            <person name="Qu C."/>
            <person name="Quiroz J."/>
            <person name="Raj R."/>
            <person name="Weissenberger G."/>
            <person name="Xin Y."/>
            <person name="Zou X."/>
            <person name="Han Y."/>
            <person name="Worley K."/>
            <person name="Muzny D."/>
            <person name="Gibbs R."/>
        </authorList>
    </citation>
    <scope>NUCLEOTIDE SEQUENCE</scope>
    <source>
        <strain evidence="1">Sampled in the wild</strain>
    </source>
</reference>
<evidence type="ECO:0000313" key="2">
    <source>
        <dbReference type="Proteomes" id="UP000792457"/>
    </source>
</evidence>
<dbReference type="AlphaFoldDB" id="A0A8K0PA85"/>
<evidence type="ECO:0000313" key="1">
    <source>
        <dbReference type="EMBL" id="KAG8238867.1"/>
    </source>
</evidence>
<dbReference type="Pfam" id="PF03564">
    <property type="entry name" value="DUF1759"/>
    <property type="match status" value="1"/>
</dbReference>
<keyword evidence="2" id="KW-1185">Reference proteome</keyword>
<dbReference type="EMBL" id="KZ309459">
    <property type="protein sequence ID" value="KAG8238867.1"/>
    <property type="molecule type" value="Genomic_DNA"/>
</dbReference>
<dbReference type="Proteomes" id="UP000792457">
    <property type="component" value="Unassembled WGS sequence"/>
</dbReference>
<protein>
    <submittedName>
        <fullName evidence="1">Uncharacterized protein</fullName>
    </submittedName>
</protein>
<dbReference type="PANTHER" id="PTHR22954:SF3">
    <property type="entry name" value="PROTEIN CBG08539"/>
    <property type="match status" value="1"/>
</dbReference>
<dbReference type="OrthoDB" id="5989194at2759"/>
<dbReference type="PANTHER" id="PTHR22954">
    <property type="entry name" value="RETROVIRAL PROTEASE-RELATED"/>
    <property type="match status" value="1"/>
</dbReference>
<gene>
    <name evidence="1" type="ORF">J437_LFUL017669</name>
</gene>
<comment type="caution">
    <text evidence="1">The sequence shown here is derived from an EMBL/GenBank/DDBJ whole genome shotgun (WGS) entry which is preliminary data.</text>
</comment>